<feature type="DNA-binding region" description="H-T-H motif" evidence="4">
    <location>
        <begin position="25"/>
        <end position="44"/>
    </location>
</feature>
<dbReference type="RefSeq" id="WP_336436447.1">
    <property type="nucleotide sequence ID" value="NZ_JBAWKS010000002.1"/>
</dbReference>
<dbReference type="PANTHER" id="PTHR47506:SF1">
    <property type="entry name" value="HTH-TYPE TRANSCRIPTIONAL REGULATOR YJDC"/>
    <property type="match status" value="1"/>
</dbReference>
<feature type="domain" description="HTH tetR-type" evidence="5">
    <location>
        <begin position="2"/>
        <end position="62"/>
    </location>
</feature>
<dbReference type="InterPro" id="IPR036271">
    <property type="entry name" value="Tet_transcr_reg_TetR-rel_C_sf"/>
</dbReference>
<evidence type="ECO:0000256" key="2">
    <source>
        <dbReference type="ARBA" id="ARBA00023125"/>
    </source>
</evidence>
<dbReference type="InterPro" id="IPR001647">
    <property type="entry name" value="HTH_TetR"/>
</dbReference>
<evidence type="ECO:0000313" key="6">
    <source>
        <dbReference type="EMBL" id="MEI4551476.1"/>
    </source>
</evidence>
<dbReference type="PANTHER" id="PTHR47506">
    <property type="entry name" value="TRANSCRIPTIONAL REGULATORY PROTEIN"/>
    <property type="match status" value="1"/>
</dbReference>
<dbReference type="PROSITE" id="PS50977">
    <property type="entry name" value="HTH_TETR_2"/>
    <property type="match status" value="1"/>
</dbReference>
<comment type="caution">
    <text evidence="6">The sequence shown here is derived from an EMBL/GenBank/DDBJ whole genome shotgun (WGS) entry which is preliminary data.</text>
</comment>
<reference evidence="6 7" key="1">
    <citation type="submission" date="2023-12" db="EMBL/GenBank/DDBJ databases">
        <title>Friends and Foes: Symbiotic and Algicidal bacterial influence on Karenia brevis blooms.</title>
        <authorList>
            <person name="Fei C."/>
            <person name="Mohamed A.R."/>
            <person name="Booker A."/>
            <person name="Arshad M."/>
            <person name="Klass S."/>
            <person name="Ahn S."/>
            <person name="Gilbert P.M."/>
            <person name="Heil C.A."/>
            <person name="Martinez J.M."/>
            <person name="Amin S.A."/>
        </authorList>
    </citation>
    <scope>NUCLEOTIDE SEQUENCE [LARGE SCALE GENOMIC DNA]</scope>
    <source>
        <strain evidence="6 7">CE15</strain>
    </source>
</reference>
<evidence type="ECO:0000256" key="4">
    <source>
        <dbReference type="PROSITE-ProRule" id="PRU00335"/>
    </source>
</evidence>
<dbReference type="EMBL" id="JBAWKS010000002">
    <property type="protein sequence ID" value="MEI4551476.1"/>
    <property type="molecule type" value="Genomic_DNA"/>
</dbReference>
<dbReference type="InterPro" id="IPR009057">
    <property type="entry name" value="Homeodomain-like_sf"/>
</dbReference>
<evidence type="ECO:0000313" key="7">
    <source>
        <dbReference type="Proteomes" id="UP001382455"/>
    </source>
</evidence>
<name>A0ABU8EWX3_9GAMM</name>
<dbReference type="Pfam" id="PF00440">
    <property type="entry name" value="TetR_N"/>
    <property type="match status" value="1"/>
</dbReference>
<dbReference type="Gene3D" id="1.10.357.10">
    <property type="entry name" value="Tetracycline Repressor, domain 2"/>
    <property type="match status" value="1"/>
</dbReference>
<sequence length="183" mass="20277">MSKKRQLLIDTALTLFYKQGIHAIGINEILTTSGVAKRTLYSHFASKDALLEAALETRHNTFMAWLNDKLDGANSDQHTIELLFNALASWFTHNEPKLGDFRGCFFINTSAEFSDTQCNIYALCQQHKAEVKTVIKNKLQGTNPLLVDAICIMKEGAIVSAQVSGYNPKHIASCITALQGMLD</sequence>
<protein>
    <submittedName>
        <fullName evidence="6">TetR/AcrR family transcriptional regulator</fullName>
    </submittedName>
</protein>
<keyword evidence="3" id="KW-0804">Transcription</keyword>
<dbReference type="SUPFAM" id="SSF48498">
    <property type="entry name" value="Tetracyclin repressor-like, C-terminal domain"/>
    <property type="match status" value="1"/>
</dbReference>
<evidence type="ECO:0000259" key="5">
    <source>
        <dbReference type="PROSITE" id="PS50977"/>
    </source>
</evidence>
<evidence type="ECO:0000256" key="3">
    <source>
        <dbReference type="ARBA" id="ARBA00023163"/>
    </source>
</evidence>
<keyword evidence="7" id="KW-1185">Reference proteome</keyword>
<evidence type="ECO:0000256" key="1">
    <source>
        <dbReference type="ARBA" id="ARBA00023015"/>
    </source>
</evidence>
<organism evidence="6 7">
    <name type="scientific">Pseudoalteromonas spongiae</name>
    <dbReference type="NCBI Taxonomy" id="298657"/>
    <lineage>
        <taxon>Bacteria</taxon>
        <taxon>Pseudomonadati</taxon>
        <taxon>Pseudomonadota</taxon>
        <taxon>Gammaproteobacteria</taxon>
        <taxon>Alteromonadales</taxon>
        <taxon>Pseudoalteromonadaceae</taxon>
        <taxon>Pseudoalteromonas</taxon>
    </lineage>
</organism>
<accession>A0ABU8EWX3</accession>
<gene>
    <name evidence="6" type="ORF">WAE96_17500</name>
</gene>
<keyword evidence="2 4" id="KW-0238">DNA-binding</keyword>
<dbReference type="Proteomes" id="UP001382455">
    <property type="component" value="Unassembled WGS sequence"/>
</dbReference>
<proteinExistence type="predicted"/>
<dbReference type="SUPFAM" id="SSF46689">
    <property type="entry name" value="Homeodomain-like"/>
    <property type="match status" value="1"/>
</dbReference>
<dbReference type="PRINTS" id="PR00455">
    <property type="entry name" value="HTHTETR"/>
</dbReference>
<keyword evidence="1" id="KW-0805">Transcription regulation</keyword>